<name>A0AAD8KU01_TARER</name>
<accession>A0AAD8KU01</accession>
<evidence type="ECO:0000313" key="1">
    <source>
        <dbReference type="EMBL" id="KAK1425740.1"/>
    </source>
</evidence>
<sequence length="103" mass="11834">MASPFTLLKGTNENIFLLLFLNSCLCFHFPFRQFSSSFTQTPSKKPPINLFFPSTIQSINPQIIQFHPNQHLLVPNFKTLVTKMQILPTYDSIIEPDYLQIGS</sequence>
<gene>
    <name evidence="1" type="ORF">QVD17_21095</name>
</gene>
<comment type="caution">
    <text evidence="1">The sequence shown here is derived from an EMBL/GenBank/DDBJ whole genome shotgun (WGS) entry which is preliminary data.</text>
</comment>
<evidence type="ECO:0000313" key="2">
    <source>
        <dbReference type="Proteomes" id="UP001229421"/>
    </source>
</evidence>
<keyword evidence="2" id="KW-1185">Reference proteome</keyword>
<dbReference type="AlphaFoldDB" id="A0AAD8KU01"/>
<organism evidence="1 2">
    <name type="scientific">Tagetes erecta</name>
    <name type="common">African marigold</name>
    <dbReference type="NCBI Taxonomy" id="13708"/>
    <lineage>
        <taxon>Eukaryota</taxon>
        <taxon>Viridiplantae</taxon>
        <taxon>Streptophyta</taxon>
        <taxon>Embryophyta</taxon>
        <taxon>Tracheophyta</taxon>
        <taxon>Spermatophyta</taxon>
        <taxon>Magnoliopsida</taxon>
        <taxon>eudicotyledons</taxon>
        <taxon>Gunneridae</taxon>
        <taxon>Pentapetalae</taxon>
        <taxon>asterids</taxon>
        <taxon>campanulids</taxon>
        <taxon>Asterales</taxon>
        <taxon>Asteraceae</taxon>
        <taxon>Asteroideae</taxon>
        <taxon>Heliantheae alliance</taxon>
        <taxon>Tageteae</taxon>
        <taxon>Tagetes</taxon>
    </lineage>
</organism>
<dbReference type="Proteomes" id="UP001229421">
    <property type="component" value="Unassembled WGS sequence"/>
</dbReference>
<reference evidence="1" key="1">
    <citation type="journal article" date="2023" name="bioRxiv">
        <title>Improved chromosome-level genome assembly for marigold (Tagetes erecta).</title>
        <authorList>
            <person name="Jiang F."/>
            <person name="Yuan L."/>
            <person name="Wang S."/>
            <person name="Wang H."/>
            <person name="Xu D."/>
            <person name="Wang A."/>
            <person name="Fan W."/>
        </authorList>
    </citation>
    <scope>NUCLEOTIDE SEQUENCE</scope>
    <source>
        <strain evidence="1">WSJ</strain>
        <tissue evidence="1">Leaf</tissue>
    </source>
</reference>
<dbReference type="EMBL" id="JAUHHV010000005">
    <property type="protein sequence ID" value="KAK1425740.1"/>
    <property type="molecule type" value="Genomic_DNA"/>
</dbReference>
<protein>
    <submittedName>
        <fullName evidence="1">Uncharacterized protein</fullName>
    </submittedName>
</protein>
<proteinExistence type="predicted"/>